<evidence type="ECO:0000256" key="2">
    <source>
        <dbReference type="ARBA" id="ARBA00022475"/>
    </source>
</evidence>
<keyword evidence="5 6" id="KW-0472">Membrane</keyword>
<feature type="transmembrane region" description="Helical" evidence="6">
    <location>
        <begin position="158"/>
        <end position="180"/>
    </location>
</feature>
<feature type="transmembrane region" description="Helical" evidence="6">
    <location>
        <begin position="403"/>
        <end position="421"/>
    </location>
</feature>
<dbReference type="GO" id="GO:0005886">
    <property type="term" value="C:plasma membrane"/>
    <property type="evidence" value="ECO:0007669"/>
    <property type="project" value="UniProtKB-SubCell"/>
</dbReference>
<dbReference type="InterPro" id="IPR023171">
    <property type="entry name" value="Na/H_antiporter_dom_sf"/>
</dbReference>
<comment type="subcellular location">
    <subcellularLocation>
        <location evidence="1">Cell inner membrane</location>
        <topology evidence="1">Multi-pass membrane protein</topology>
    </subcellularLocation>
</comment>
<feature type="transmembrane region" description="Helical" evidence="6">
    <location>
        <begin position="131"/>
        <end position="151"/>
    </location>
</feature>
<feature type="transmembrane region" description="Helical" evidence="6">
    <location>
        <begin position="186"/>
        <end position="205"/>
    </location>
</feature>
<feature type="transmembrane region" description="Helical" evidence="6">
    <location>
        <begin position="12"/>
        <end position="30"/>
    </location>
</feature>
<feature type="transmembrane region" description="Helical" evidence="6">
    <location>
        <begin position="332"/>
        <end position="354"/>
    </location>
</feature>
<protein>
    <recommendedName>
        <fullName evidence="8">Cation/H+ exchanger domain-containing protein</fullName>
    </recommendedName>
</protein>
<reference evidence="7" key="1">
    <citation type="submission" date="2018-05" db="EMBL/GenBank/DDBJ databases">
        <authorList>
            <person name="Lanie J.A."/>
            <person name="Ng W.-L."/>
            <person name="Kazmierczak K.M."/>
            <person name="Andrzejewski T.M."/>
            <person name="Davidsen T.M."/>
            <person name="Wayne K.J."/>
            <person name="Tettelin H."/>
            <person name="Glass J.I."/>
            <person name="Rusch D."/>
            <person name="Podicherti R."/>
            <person name="Tsui H.-C.T."/>
            <person name="Winkler M.E."/>
        </authorList>
    </citation>
    <scope>NUCLEOTIDE SEQUENCE</scope>
</reference>
<dbReference type="GO" id="GO:0015385">
    <property type="term" value="F:sodium:proton antiporter activity"/>
    <property type="evidence" value="ECO:0007669"/>
    <property type="project" value="TreeGrafter"/>
</dbReference>
<sequence length="428" mass="45722">MLRAHHISILQQFSIPLIIGVIAGLVFANIDIHAYEDMVDFHIFGDNTKIFGKAVTVHFLVNEIFMVFFFGIATKEITESVLPGGALNPIPKAINPLMGTLGGVLGPAGLFFLLAWIFYGGGSDLSTVAKGWGIPTATDIALAWLVARVVFGGSHPAVNFLLLLAVADDAIGLGIIAVFYPDPQYPVAPSWLLLVVAGMAVAYVMRRVHVSQWPVYILIAGGLSWVGLVKSSIEPALALVVIVPFLPGPRTTHGLFEEDENEFEHAHPGGPQAVPTQAVPAETAQEALELHHHHAPLDHFEHQLKLPVDFGLFFFAFMNAGVAFASITQVTFIVLISLLVGKTVGITLFSWVGAQLGFPLPEGMGNKHLFVAAIIAGLGLTVALFVAGKAYEDPVFQDPAKMGAVLSASAAAIAFIFGRLLRVKDGED</sequence>
<evidence type="ECO:0000256" key="6">
    <source>
        <dbReference type="SAM" id="Phobius"/>
    </source>
</evidence>
<evidence type="ECO:0000313" key="7">
    <source>
        <dbReference type="EMBL" id="SUZ84723.1"/>
    </source>
</evidence>
<feature type="transmembrane region" description="Helical" evidence="6">
    <location>
        <begin position="369"/>
        <end position="391"/>
    </location>
</feature>
<dbReference type="EMBL" id="UINC01001604">
    <property type="protein sequence ID" value="SUZ84723.1"/>
    <property type="molecule type" value="Genomic_DNA"/>
</dbReference>
<organism evidence="7">
    <name type="scientific">marine metagenome</name>
    <dbReference type="NCBI Taxonomy" id="408172"/>
    <lineage>
        <taxon>unclassified sequences</taxon>
        <taxon>metagenomes</taxon>
        <taxon>ecological metagenomes</taxon>
    </lineage>
</organism>
<evidence type="ECO:0000256" key="3">
    <source>
        <dbReference type="ARBA" id="ARBA00022692"/>
    </source>
</evidence>
<dbReference type="GO" id="GO:0006885">
    <property type="term" value="P:regulation of pH"/>
    <property type="evidence" value="ECO:0007669"/>
    <property type="project" value="InterPro"/>
</dbReference>
<dbReference type="Pfam" id="PF06965">
    <property type="entry name" value="Na_H_antiport_1"/>
    <property type="match status" value="1"/>
</dbReference>
<evidence type="ECO:0000256" key="4">
    <source>
        <dbReference type="ARBA" id="ARBA00022989"/>
    </source>
</evidence>
<keyword evidence="2" id="KW-1003">Cell membrane</keyword>
<dbReference type="PANTHER" id="PTHR30341">
    <property type="entry name" value="SODIUM ION/PROTON ANTIPORTER NHAA-RELATED"/>
    <property type="match status" value="1"/>
</dbReference>
<gene>
    <name evidence="7" type="ORF">METZ01_LOCUS37577</name>
</gene>
<feature type="transmembrane region" description="Helical" evidence="6">
    <location>
        <begin position="94"/>
        <end position="119"/>
    </location>
</feature>
<keyword evidence="3 6" id="KW-0812">Transmembrane</keyword>
<feature type="transmembrane region" description="Helical" evidence="6">
    <location>
        <begin position="50"/>
        <end position="73"/>
    </location>
</feature>
<dbReference type="InterPro" id="IPR004670">
    <property type="entry name" value="NhaA"/>
</dbReference>
<evidence type="ECO:0000256" key="5">
    <source>
        <dbReference type="ARBA" id="ARBA00023136"/>
    </source>
</evidence>
<dbReference type="PANTHER" id="PTHR30341:SF0">
    <property type="entry name" value="NA(+)_H(+) ANTIPORTER NHAA"/>
    <property type="match status" value="1"/>
</dbReference>
<accession>A0A381R599</accession>
<evidence type="ECO:0000256" key="1">
    <source>
        <dbReference type="ARBA" id="ARBA00004429"/>
    </source>
</evidence>
<feature type="transmembrane region" description="Helical" evidence="6">
    <location>
        <begin position="217"/>
        <end position="246"/>
    </location>
</feature>
<dbReference type="AlphaFoldDB" id="A0A381R599"/>
<keyword evidence="4 6" id="KW-1133">Transmembrane helix</keyword>
<evidence type="ECO:0008006" key="8">
    <source>
        <dbReference type="Google" id="ProtNLM"/>
    </source>
</evidence>
<dbReference type="Gene3D" id="1.20.1530.10">
    <property type="entry name" value="Na+/H+ antiporter like domain"/>
    <property type="match status" value="1"/>
</dbReference>
<feature type="transmembrane region" description="Helical" evidence="6">
    <location>
        <begin position="306"/>
        <end position="325"/>
    </location>
</feature>
<name>A0A381R599_9ZZZZ</name>
<proteinExistence type="predicted"/>